<evidence type="ECO:0000256" key="1">
    <source>
        <dbReference type="SAM" id="MobiDB-lite"/>
    </source>
</evidence>
<evidence type="ECO:0000256" key="2">
    <source>
        <dbReference type="SAM" id="SignalP"/>
    </source>
</evidence>
<protein>
    <recommendedName>
        <fullName evidence="5">DUF732 domain-containing protein</fullName>
    </recommendedName>
</protein>
<keyword evidence="4" id="KW-1185">Reference proteome</keyword>
<reference evidence="3 4" key="1">
    <citation type="journal article" date="2019" name="Int. J. Syst. Evol. Microbiol.">
        <title>The Global Catalogue of Microorganisms (GCM) 10K type strain sequencing project: providing services to taxonomists for standard genome sequencing and annotation.</title>
        <authorList>
            <consortium name="The Broad Institute Genomics Platform"/>
            <consortium name="The Broad Institute Genome Sequencing Center for Infectious Disease"/>
            <person name="Wu L."/>
            <person name="Ma J."/>
        </authorList>
    </citation>
    <scope>NUCLEOTIDE SEQUENCE [LARGE SCALE GENOMIC DNA]</scope>
    <source>
        <strain evidence="3 4">JCM 14046</strain>
    </source>
</reference>
<dbReference type="PROSITE" id="PS51257">
    <property type="entry name" value="PROKAR_LIPOPROTEIN"/>
    <property type="match status" value="1"/>
</dbReference>
<organism evidence="3 4">
    <name type="scientific">Nocardioides lentus</name>
    <dbReference type="NCBI Taxonomy" id="338077"/>
    <lineage>
        <taxon>Bacteria</taxon>
        <taxon>Bacillati</taxon>
        <taxon>Actinomycetota</taxon>
        <taxon>Actinomycetes</taxon>
        <taxon>Propionibacteriales</taxon>
        <taxon>Nocardioidaceae</taxon>
        <taxon>Nocardioides</taxon>
    </lineage>
</organism>
<evidence type="ECO:0008006" key="5">
    <source>
        <dbReference type="Google" id="ProtNLM"/>
    </source>
</evidence>
<evidence type="ECO:0000313" key="4">
    <source>
        <dbReference type="Proteomes" id="UP001501612"/>
    </source>
</evidence>
<sequence length="160" mass="16765">MRHMRRTTHRTTRSTTRAAALLCAALLVATGCGQQGGDQGSDEPGADASAAGSPSPRPTADGFVPGDPRNEVRRATAADLEDWPACDDVWRAGGTIPEDYEGCVDGDDAVVADLIRCSFGGTMTTFDDRFHGVVGNVVNDAGQSLADDQAYAKAYRLCSA</sequence>
<dbReference type="EMBL" id="BAAAMY010000007">
    <property type="protein sequence ID" value="GAA1925288.1"/>
    <property type="molecule type" value="Genomic_DNA"/>
</dbReference>
<accession>A0ABN2PML3</accession>
<feature type="signal peptide" evidence="2">
    <location>
        <begin position="1"/>
        <end position="29"/>
    </location>
</feature>
<name>A0ABN2PML3_9ACTN</name>
<comment type="caution">
    <text evidence="3">The sequence shown here is derived from an EMBL/GenBank/DDBJ whole genome shotgun (WGS) entry which is preliminary data.</text>
</comment>
<feature type="region of interest" description="Disordered" evidence="1">
    <location>
        <begin position="34"/>
        <end position="69"/>
    </location>
</feature>
<keyword evidence="2" id="KW-0732">Signal</keyword>
<evidence type="ECO:0000313" key="3">
    <source>
        <dbReference type="EMBL" id="GAA1925288.1"/>
    </source>
</evidence>
<proteinExistence type="predicted"/>
<dbReference type="Proteomes" id="UP001501612">
    <property type="component" value="Unassembled WGS sequence"/>
</dbReference>
<feature type="chain" id="PRO_5047041259" description="DUF732 domain-containing protein" evidence="2">
    <location>
        <begin position="30"/>
        <end position="160"/>
    </location>
</feature>
<gene>
    <name evidence="3" type="ORF">GCM10009737_28800</name>
</gene>